<accession>A0A9D1LRY3</accession>
<evidence type="ECO:0000313" key="2">
    <source>
        <dbReference type="Proteomes" id="UP000824123"/>
    </source>
</evidence>
<sequence length="91" mass="10389">MAFDGSWHMRICRALESSVKAACQFRHCMPDVSLCMAREMIALLKRHVASLRLRRLLQVRLRIGGFSVHSQWYVKQMPSASVPAHLRLLGA</sequence>
<reference evidence="1" key="1">
    <citation type="submission" date="2020-10" db="EMBL/GenBank/DDBJ databases">
        <authorList>
            <person name="Gilroy R."/>
        </authorList>
    </citation>
    <scope>NUCLEOTIDE SEQUENCE</scope>
    <source>
        <strain evidence="1">ChiSxjej2B14-8506</strain>
    </source>
</reference>
<proteinExistence type="predicted"/>
<name>A0A9D1LRY3_9FIRM</name>
<dbReference type="Proteomes" id="UP000824123">
    <property type="component" value="Unassembled WGS sequence"/>
</dbReference>
<reference evidence="1" key="2">
    <citation type="journal article" date="2021" name="PeerJ">
        <title>Extensive microbial diversity within the chicken gut microbiome revealed by metagenomics and culture.</title>
        <authorList>
            <person name="Gilroy R."/>
            <person name="Ravi A."/>
            <person name="Getino M."/>
            <person name="Pursley I."/>
            <person name="Horton D.L."/>
            <person name="Alikhan N.F."/>
            <person name="Baker D."/>
            <person name="Gharbi K."/>
            <person name="Hall N."/>
            <person name="Watson M."/>
            <person name="Adriaenssens E.M."/>
            <person name="Foster-Nyarko E."/>
            <person name="Jarju S."/>
            <person name="Secka A."/>
            <person name="Antonio M."/>
            <person name="Oren A."/>
            <person name="Chaudhuri R.R."/>
            <person name="La Ragione R."/>
            <person name="Hildebrand F."/>
            <person name="Pallen M.J."/>
        </authorList>
    </citation>
    <scope>NUCLEOTIDE SEQUENCE</scope>
    <source>
        <strain evidence="1">ChiSxjej2B14-8506</strain>
    </source>
</reference>
<comment type="caution">
    <text evidence="1">The sequence shown here is derived from an EMBL/GenBank/DDBJ whole genome shotgun (WGS) entry which is preliminary data.</text>
</comment>
<protein>
    <submittedName>
        <fullName evidence="1">Uncharacterized protein</fullName>
    </submittedName>
</protein>
<dbReference type="EMBL" id="DVNK01000039">
    <property type="protein sequence ID" value="HIU46929.1"/>
    <property type="molecule type" value="Genomic_DNA"/>
</dbReference>
<organism evidence="1 2">
    <name type="scientific">Candidatus Fimadaptatus faecigallinarum</name>
    <dbReference type="NCBI Taxonomy" id="2840814"/>
    <lineage>
        <taxon>Bacteria</taxon>
        <taxon>Bacillati</taxon>
        <taxon>Bacillota</taxon>
        <taxon>Clostridia</taxon>
        <taxon>Eubacteriales</taxon>
        <taxon>Candidatus Fimadaptatus</taxon>
    </lineage>
</organism>
<evidence type="ECO:0000313" key="1">
    <source>
        <dbReference type="EMBL" id="HIU46929.1"/>
    </source>
</evidence>
<gene>
    <name evidence="1" type="ORF">IAC59_06690</name>
</gene>
<dbReference type="AlphaFoldDB" id="A0A9D1LRY3"/>